<evidence type="ECO:0000259" key="10">
    <source>
        <dbReference type="PROSITE" id="PS51194"/>
    </source>
</evidence>
<dbReference type="SUPFAM" id="SSF141259">
    <property type="entry name" value="CarD-like"/>
    <property type="match status" value="1"/>
</dbReference>
<dbReference type="GO" id="GO:0003677">
    <property type="term" value="F:DNA binding"/>
    <property type="evidence" value="ECO:0007669"/>
    <property type="project" value="UniProtKB-KW"/>
</dbReference>
<dbReference type="CDD" id="cd17991">
    <property type="entry name" value="DEXHc_TRCF"/>
    <property type="match status" value="1"/>
</dbReference>
<reference evidence="11" key="1">
    <citation type="submission" date="2020-04" db="EMBL/GenBank/DDBJ databases">
        <authorList>
            <person name="Zhang T."/>
        </authorList>
    </citation>
    <scope>NUCLEOTIDE SEQUENCE</scope>
    <source>
        <strain evidence="11">HKST-UBA15</strain>
    </source>
</reference>
<name>A0A955I851_9BACT</name>
<dbReference type="PROSITE" id="PS51194">
    <property type="entry name" value="HELICASE_CTER"/>
    <property type="match status" value="1"/>
</dbReference>
<dbReference type="SMART" id="SM00487">
    <property type="entry name" value="DEXDc"/>
    <property type="match status" value="1"/>
</dbReference>
<dbReference type="InterPro" id="IPR036101">
    <property type="entry name" value="CarD-like/TRCF_RID_sf"/>
</dbReference>
<organism evidence="11 12">
    <name type="scientific">Candidatus Dojkabacteria bacterium</name>
    <dbReference type="NCBI Taxonomy" id="2099670"/>
    <lineage>
        <taxon>Bacteria</taxon>
        <taxon>Candidatus Dojkabacteria</taxon>
    </lineage>
</organism>
<evidence type="ECO:0000256" key="6">
    <source>
        <dbReference type="ARBA" id="ARBA00022840"/>
    </source>
</evidence>
<dbReference type="Gene3D" id="3.40.50.300">
    <property type="entry name" value="P-loop containing nucleotide triphosphate hydrolases"/>
    <property type="match status" value="2"/>
</dbReference>
<dbReference type="Gene3D" id="2.40.10.170">
    <property type="match status" value="1"/>
</dbReference>
<dbReference type="InterPro" id="IPR047112">
    <property type="entry name" value="RecG/Mfd"/>
</dbReference>
<comment type="caution">
    <text evidence="11">The sequence shown here is derived from an EMBL/GenBank/DDBJ whole genome shotgun (WGS) entry which is preliminary data.</text>
</comment>
<sequence length="855" mass="97734">MIEQSIRKHCAFTELESILNNPENKQKYLPITEIYGVTPQIYDSLCKLISKNNEKGLITVFRDNQELRRYIESAILVIFSKANATQLIKSIIEYGYIRCHKVENLGEYSLKGDVLNFWPPGLNHPIRVSFFDDEIEYAETYDEIYGRKVNSCKFFLLGDLTKVDSKIQLDQFNIISSHLEPLNAILIFGGDRFENQESNSSVSFDFTYPQLYFNRLDILEKDIKNKSENGYEIKIFTKQKKSIPSNLVKYVQEDKSIDSGFESKSIKTIVLTDKELFGTVFLGSEVKKLSSERARKILANLEGDIEIGDFIVHEDHGVGVYKGIKQEEYVQEIRLGVGERIKKIMKEDYILIGYAEEDELYVPLSQIDKLTKYISIDDQDPEITRLGKTDWEAIRKKTKESIFAMAKELVALYAKREIANSKPIDHNNSQMYEEFIADFPYKITKDQTQTEIDVLNDLSLEKPMNRIIVGDVGFGKTEIAMRGAFKMVESGYQVAVLCPTTVLTTQHEKVFKERFSKFGIRVESLSRLNSTAVKSNLLDLENGKIDIIVGTHRLLSNDIKFKNLGIIIVDEEQKFGVKQKEKLKQIEIGVHVLSMSATPIPRSLSMALSSIQDISIIQTPPEGRKSIENVVTKLDQDKVKIAIAQELKRNGQVYYVHNKVETIQSKANQLSKLLPKAKIIFAHGQMSPNTLMKNVSEFYEGKFDILVCTTIIENGLDMPNVNTIIVEHAQNFGLGQLYQLRGRVGRGDKQGYAYFFYDGDVLKDDDSELEAHIKNPTYLKRFRERRKYRQRLKAIKESSELGAGFKLASRDLEIRGAGNLLGKQQHGNIKQIGYALYMQMLAEEIEKLKVNNLSD</sequence>
<accession>A0A955I851</accession>
<dbReference type="InterPro" id="IPR011545">
    <property type="entry name" value="DEAD/DEAH_box_helicase_dom"/>
</dbReference>
<dbReference type="SMART" id="SM01058">
    <property type="entry name" value="CarD_TRCF"/>
    <property type="match status" value="1"/>
</dbReference>
<reference evidence="11" key="2">
    <citation type="journal article" date="2021" name="Microbiome">
        <title>Successional dynamics and alternative stable states in a saline activated sludge microbial community over 9 years.</title>
        <authorList>
            <person name="Wang Y."/>
            <person name="Ye J."/>
            <person name="Ju F."/>
            <person name="Liu L."/>
            <person name="Boyd J.A."/>
            <person name="Deng Y."/>
            <person name="Parks D.H."/>
            <person name="Jiang X."/>
            <person name="Yin X."/>
            <person name="Woodcroft B.J."/>
            <person name="Tyson G.W."/>
            <person name="Hugenholtz P."/>
            <person name="Polz M.F."/>
            <person name="Zhang T."/>
        </authorList>
    </citation>
    <scope>NUCLEOTIDE SEQUENCE</scope>
    <source>
        <strain evidence="11">HKST-UBA15</strain>
    </source>
</reference>
<dbReference type="PANTHER" id="PTHR47964">
    <property type="entry name" value="ATP-DEPENDENT DNA HELICASE HOMOLOG RECG, CHLOROPLASTIC"/>
    <property type="match status" value="1"/>
</dbReference>
<dbReference type="Pfam" id="PF17757">
    <property type="entry name" value="UvrB_inter"/>
    <property type="match status" value="1"/>
</dbReference>
<keyword evidence="3" id="KW-0227">DNA damage</keyword>
<dbReference type="GO" id="GO:0005524">
    <property type="term" value="F:ATP binding"/>
    <property type="evidence" value="ECO:0007669"/>
    <property type="project" value="UniProtKB-KW"/>
</dbReference>
<dbReference type="InterPro" id="IPR027417">
    <property type="entry name" value="P-loop_NTPase"/>
</dbReference>
<dbReference type="GO" id="GO:0016787">
    <property type="term" value="F:hydrolase activity"/>
    <property type="evidence" value="ECO:0007669"/>
    <property type="project" value="UniProtKB-KW"/>
</dbReference>
<keyword evidence="2" id="KW-0547">Nucleotide-binding</keyword>
<proteinExistence type="predicted"/>
<dbReference type="InterPro" id="IPR014001">
    <property type="entry name" value="Helicase_ATP-bd"/>
</dbReference>
<dbReference type="Pfam" id="PF00270">
    <property type="entry name" value="DEAD"/>
    <property type="match status" value="1"/>
</dbReference>
<feature type="domain" description="Helicase ATP-binding" evidence="9">
    <location>
        <begin position="457"/>
        <end position="617"/>
    </location>
</feature>
<dbReference type="AlphaFoldDB" id="A0A955I851"/>
<evidence type="ECO:0000256" key="3">
    <source>
        <dbReference type="ARBA" id="ARBA00022763"/>
    </source>
</evidence>
<dbReference type="Pfam" id="PF00271">
    <property type="entry name" value="Helicase_C"/>
    <property type="match status" value="1"/>
</dbReference>
<dbReference type="InterPro" id="IPR041471">
    <property type="entry name" value="UvrB_inter"/>
</dbReference>
<keyword evidence="7" id="KW-0238">DNA-binding</keyword>
<keyword evidence="6" id="KW-0067">ATP-binding</keyword>
<dbReference type="EMBL" id="JAGQLL010000006">
    <property type="protein sequence ID" value="MCA9379644.1"/>
    <property type="molecule type" value="Genomic_DNA"/>
</dbReference>
<keyword evidence="8" id="KW-0234">DNA repair</keyword>
<dbReference type="GO" id="GO:0006281">
    <property type="term" value="P:DNA repair"/>
    <property type="evidence" value="ECO:0007669"/>
    <property type="project" value="UniProtKB-KW"/>
</dbReference>
<dbReference type="SUPFAM" id="SSF52540">
    <property type="entry name" value="P-loop containing nucleoside triphosphate hydrolases"/>
    <property type="match status" value="2"/>
</dbReference>
<feature type="domain" description="Helicase C-terminal" evidence="10">
    <location>
        <begin position="626"/>
        <end position="793"/>
    </location>
</feature>
<dbReference type="Proteomes" id="UP000745577">
    <property type="component" value="Unassembled WGS sequence"/>
</dbReference>
<keyword evidence="5 11" id="KW-0347">Helicase</keyword>
<evidence type="ECO:0000256" key="7">
    <source>
        <dbReference type="ARBA" id="ARBA00023125"/>
    </source>
</evidence>
<dbReference type="SMART" id="SM00490">
    <property type="entry name" value="HELICc"/>
    <property type="match status" value="1"/>
</dbReference>
<evidence type="ECO:0000256" key="8">
    <source>
        <dbReference type="ARBA" id="ARBA00023204"/>
    </source>
</evidence>
<dbReference type="PANTHER" id="PTHR47964:SF1">
    <property type="entry name" value="ATP-DEPENDENT DNA HELICASE HOMOLOG RECG, CHLOROPLASTIC"/>
    <property type="match status" value="1"/>
</dbReference>
<evidence type="ECO:0000256" key="1">
    <source>
        <dbReference type="ARBA" id="ARBA00022490"/>
    </source>
</evidence>
<dbReference type="InterPro" id="IPR001650">
    <property type="entry name" value="Helicase_C-like"/>
</dbReference>
<gene>
    <name evidence="11" type="ORF">KC675_00520</name>
</gene>
<dbReference type="GO" id="GO:0003678">
    <property type="term" value="F:DNA helicase activity"/>
    <property type="evidence" value="ECO:0007669"/>
    <property type="project" value="TreeGrafter"/>
</dbReference>
<dbReference type="Pfam" id="PF02559">
    <property type="entry name" value="CarD_TRCF_RID"/>
    <property type="match status" value="1"/>
</dbReference>
<dbReference type="InterPro" id="IPR003711">
    <property type="entry name" value="CarD-like/TRCF_RID"/>
</dbReference>
<protein>
    <submittedName>
        <fullName evidence="11">DEAD/DEAH box helicase</fullName>
    </submittedName>
</protein>
<keyword evidence="1" id="KW-0963">Cytoplasm</keyword>
<evidence type="ECO:0000313" key="11">
    <source>
        <dbReference type="EMBL" id="MCA9379644.1"/>
    </source>
</evidence>
<dbReference type="PROSITE" id="PS51192">
    <property type="entry name" value="HELICASE_ATP_BIND_1"/>
    <property type="match status" value="1"/>
</dbReference>
<dbReference type="Gene3D" id="3.30.2060.10">
    <property type="entry name" value="Penicillin-binding protein 1b domain"/>
    <property type="match status" value="1"/>
</dbReference>
<evidence type="ECO:0000256" key="4">
    <source>
        <dbReference type="ARBA" id="ARBA00022801"/>
    </source>
</evidence>
<evidence type="ECO:0000259" key="9">
    <source>
        <dbReference type="PROSITE" id="PS51192"/>
    </source>
</evidence>
<evidence type="ECO:0000313" key="12">
    <source>
        <dbReference type="Proteomes" id="UP000745577"/>
    </source>
</evidence>
<evidence type="ECO:0000256" key="5">
    <source>
        <dbReference type="ARBA" id="ARBA00022806"/>
    </source>
</evidence>
<evidence type="ECO:0000256" key="2">
    <source>
        <dbReference type="ARBA" id="ARBA00022741"/>
    </source>
</evidence>
<keyword evidence="4" id="KW-0378">Hydrolase</keyword>